<protein>
    <recommendedName>
        <fullName evidence="3">HTH cro/C1-type domain-containing protein</fullName>
    </recommendedName>
</protein>
<comment type="caution">
    <text evidence="1">The sequence shown here is derived from an EMBL/GenBank/DDBJ whole genome shotgun (WGS) entry which is preliminary data.</text>
</comment>
<dbReference type="SUPFAM" id="SSF47413">
    <property type="entry name" value="lambda repressor-like DNA-binding domains"/>
    <property type="match status" value="1"/>
</dbReference>
<organism evidence="1 2">
    <name type="scientific">Convivina praedatoris</name>
    <dbReference type="NCBI Taxonomy" id="2880963"/>
    <lineage>
        <taxon>Bacteria</taxon>
        <taxon>Bacillati</taxon>
        <taxon>Bacillota</taxon>
        <taxon>Bacilli</taxon>
        <taxon>Lactobacillales</taxon>
        <taxon>Lactobacillaceae</taxon>
        <taxon>Convivina</taxon>
    </lineage>
</organism>
<sequence>MKALTENFVDALTIKQARERLNFGQLAEQTGVNSVTISRIINRKVDTAQERTFDKLNDWLLAEKV</sequence>
<evidence type="ECO:0000313" key="2">
    <source>
        <dbReference type="Proteomes" id="UP000838102"/>
    </source>
</evidence>
<reference evidence="1" key="1">
    <citation type="submission" date="2022-03" db="EMBL/GenBank/DDBJ databases">
        <authorList>
            <person name="Hettiarachchi G."/>
        </authorList>
    </citation>
    <scope>NUCLEOTIDE SEQUENCE</scope>
    <source>
        <strain evidence="1">LMG 32447</strain>
    </source>
</reference>
<dbReference type="RefSeq" id="WP_248706603.1">
    <property type="nucleotide sequence ID" value="NZ_CAKOEU010000006.1"/>
</dbReference>
<gene>
    <name evidence="1" type="ORF">LMG032447_01247</name>
</gene>
<keyword evidence="2" id="KW-1185">Reference proteome</keyword>
<dbReference type="Proteomes" id="UP000838102">
    <property type="component" value="Unassembled WGS sequence"/>
</dbReference>
<proteinExistence type="predicted"/>
<accession>A0ABM9D3Y0</accession>
<dbReference type="Gene3D" id="1.10.260.40">
    <property type="entry name" value="lambda repressor-like DNA-binding domains"/>
    <property type="match status" value="1"/>
</dbReference>
<evidence type="ECO:0000313" key="1">
    <source>
        <dbReference type="EMBL" id="CAH1856168.1"/>
    </source>
</evidence>
<dbReference type="EMBL" id="CAKOEU010000006">
    <property type="protein sequence ID" value="CAH1856168.1"/>
    <property type="molecule type" value="Genomic_DNA"/>
</dbReference>
<name>A0ABM9D3Y0_9LACO</name>
<evidence type="ECO:0008006" key="3">
    <source>
        <dbReference type="Google" id="ProtNLM"/>
    </source>
</evidence>
<dbReference type="InterPro" id="IPR010982">
    <property type="entry name" value="Lambda_DNA-bd_dom_sf"/>
</dbReference>